<comment type="caution">
    <text evidence="2">The sequence shown here is derived from an EMBL/GenBank/DDBJ whole genome shotgun (WGS) entry which is preliminary data.</text>
</comment>
<evidence type="ECO:0000313" key="3">
    <source>
        <dbReference type="Proteomes" id="UP001519344"/>
    </source>
</evidence>
<dbReference type="SUPFAM" id="SSF56300">
    <property type="entry name" value="Metallo-dependent phosphatases"/>
    <property type="match status" value="1"/>
</dbReference>
<reference evidence="2 3" key="1">
    <citation type="submission" date="2021-03" db="EMBL/GenBank/DDBJ databases">
        <title>Genomic Encyclopedia of Type Strains, Phase IV (KMG-IV): sequencing the most valuable type-strain genomes for metagenomic binning, comparative biology and taxonomic classification.</title>
        <authorList>
            <person name="Goeker M."/>
        </authorList>
    </citation>
    <scope>NUCLEOTIDE SEQUENCE [LARGE SCALE GENOMIC DNA]</scope>
    <source>
        <strain evidence="2 3">DSM 24950</strain>
    </source>
</reference>
<dbReference type="RefSeq" id="WP_167057575.1">
    <property type="nucleotide sequence ID" value="NZ_JAAOZR010000017.1"/>
</dbReference>
<feature type="domain" description="Calcineurin-like phosphoesterase" evidence="1">
    <location>
        <begin position="32"/>
        <end position="124"/>
    </location>
</feature>
<dbReference type="CDD" id="cd00838">
    <property type="entry name" value="MPP_superfamily"/>
    <property type="match status" value="1"/>
</dbReference>
<dbReference type="EMBL" id="JAGGKV010000009">
    <property type="protein sequence ID" value="MBP1964570.1"/>
    <property type="molecule type" value="Genomic_DNA"/>
</dbReference>
<evidence type="ECO:0000259" key="1">
    <source>
        <dbReference type="Pfam" id="PF00149"/>
    </source>
</evidence>
<evidence type="ECO:0000313" key="2">
    <source>
        <dbReference type="EMBL" id="MBP1964570.1"/>
    </source>
</evidence>
<protein>
    <recommendedName>
        <fullName evidence="1">Calcineurin-like phosphoesterase domain-containing protein</fullName>
    </recommendedName>
</protein>
<dbReference type="Proteomes" id="UP001519344">
    <property type="component" value="Unassembled WGS sequence"/>
</dbReference>
<dbReference type="InterPro" id="IPR004843">
    <property type="entry name" value="Calcineurin-like_PHP"/>
</dbReference>
<dbReference type="Gene3D" id="3.60.21.10">
    <property type="match status" value="1"/>
</dbReference>
<name>A0ABS4I102_9BACL</name>
<sequence length="275" mass="30880">MKKDQSKPHKLPLLYLLIKSQFRRFTATQVINFAVMGDSHVGYQNGAGIFKALLPKAVQSGQKKFVIFGGDNKHGGSTSQDANAWYKEFKDIASGILNPKNIPFKASIGNWEDNTRDLFKHYLGSTVGQMNMPGTKGKVKHVWLDNAPGKFSDESIALLKSLDPNFSYVIDFHWPLRVQGIGVDLSHVLSRMETDRFFNAIPGHVRNNILAIFTHHAHAWYEKTSPIYPGFTKTKFYVCGCSGAYKCTTGNSGYYDASLIIKNNQIDIHVMARKF</sequence>
<dbReference type="InterPro" id="IPR029052">
    <property type="entry name" value="Metallo-depent_PP-like"/>
</dbReference>
<organism evidence="2 3">
    <name type="scientific">Paenibacillus aceris</name>
    <dbReference type="NCBI Taxonomy" id="869555"/>
    <lineage>
        <taxon>Bacteria</taxon>
        <taxon>Bacillati</taxon>
        <taxon>Bacillota</taxon>
        <taxon>Bacilli</taxon>
        <taxon>Bacillales</taxon>
        <taxon>Paenibacillaceae</taxon>
        <taxon>Paenibacillus</taxon>
    </lineage>
</organism>
<proteinExistence type="predicted"/>
<keyword evidence="3" id="KW-1185">Reference proteome</keyword>
<accession>A0ABS4I102</accession>
<gene>
    <name evidence="2" type="ORF">J2Z65_003793</name>
</gene>
<dbReference type="Pfam" id="PF00149">
    <property type="entry name" value="Metallophos"/>
    <property type="match status" value="1"/>
</dbReference>